<dbReference type="AlphaFoldDB" id="A0A6G1SH04"/>
<dbReference type="InterPro" id="IPR036610">
    <property type="entry name" value="PEBP-like_sf"/>
</dbReference>
<dbReference type="Gene3D" id="3.90.280.10">
    <property type="entry name" value="PEBP-like"/>
    <property type="match status" value="1"/>
</dbReference>
<reference evidence="1" key="1">
    <citation type="submission" date="2018-10" db="EMBL/GenBank/DDBJ databases">
        <title>Transcriptome assembly of Aceria tosichella (Wheat curl mite) Type 2.</title>
        <authorList>
            <person name="Scully E.D."/>
            <person name="Geib S.M."/>
            <person name="Palmer N.A."/>
            <person name="Gupta A.K."/>
            <person name="Sarath G."/>
            <person name="Tatineni S."/>
        </authorList>
    </citation>
    <scope>NUCLEOTIDE SEQUENCE</scope>
    <source>
        <strain evidence="1">LincolnNE</strain>
    </source>
</reference>
<dbReference type="CDD" id="cd00866">
    <property type="entry name" value="PEBP_euk"/>
    <property type="match status" value="1"/>
</dbReference>
<proteinExistence type="predicted"/>
<organism evidence="1">
    <name type="scientific">Aceria tosichella</name>
    <name type="common">wheat curl mite</name>
    <dbReference type="NCBI Taxonomy" id="561515"/>
    <lineage>
        <taxon>Eukaryota</taxon>
        <taxon>Metazoa</taxon>
        <taxon>Ecdysozoa</taxon>
        <taxon>Arthropoda</taxon>
        <taxon>Chelicerata</taxon>
        <taxon>Arachnida</taxon>
        <taxon>Acari</taxon>
        <taxon>Acariformes</taxon>
        <taxon>Trombidiformes</taxon>
        <taxon>Prostigmata</taxon>
        <taxon>Eupodina</taxon>
        <taxon>Eriophyoidea</taxon>
        <taxon>Eriophyidae</taxon>
        <taxon>Eriophyinae</taxon>
        <taxon>Aceriini</taxon>
        <taxon>Aceria</taxon>
    </lineage>
</organism>
<evidence type="ECO:0000313" key="1">
    <source>
        <dbReference type="EMBL" id="MDE49252.1"/>
    </source>
</evidence>
<dbReference type="GO" id="GO:0005840">
    <property type="term" value="C:ribosome"/>
    <property type="evidence" value="ECO:0007669"/>
    <property type="project" value="UniProtKB-KW"/>
</dbReference>
<dbReference type="SUPFAM" id="SSF49777">
    <property type="entry name" value="PEBP-like"/>
    <property type="match status" value="1"/>
</dbReference>
<gene>
    <name evidence="1" type="primary">MRPL38</name>
    <name evidence="1" type="ORF">g.14832</name>
</gene>
<sequence>MLAANRLLTARCLLNRVRNQQPILRQSRATYIKGYWPEPFTQQTLEQFLDDIDYFERPTTFIDIGLKLDKPQLNEAKDKTADLQGKVTNESSLTNSDQFSSLDVGRLLDMLGEDVELPSLDIDDAAIDPIQLKNLAISQGIYRDLFHDYKPRRDHIKFTPEQAERMSKLVPYHWISDQPHARADRHLKRTEPLFYFEPVVGISARFVNGLEDEDTKYAHTAYHGNIIPASEALIKPSITLDGRRLLTQSQPSHKLVNESQFDNWSPGRVSCENFDNSAGFHTLFMLNLDSIHPNCANLHWMLTNIRPSKSKKILDVEEVCEYLPVHGIRGFGYSRYVFLLLRHESKLDVSNLNFSDFSPKSRRFEVKKFIESNSNIMMTPVGISWFQTVWDHSSNNIFHEYMKMAAPVYELVQEKMAKRDMLDKAYPGKIPFNIFMDHYRDPKEINEKVLLERLKGVNPFDYKDQYVPPKVPPTVFQDENLPSWMNSIMFKKKNKIGYWRGLRPASATIPLNNNADLDYPIRPLRSTKKRLPAHPNLYPAKPKMKLLKDLPYSKPINEHPNVFIQEDHDVHVGKVHEMMKDLKREKAK</sequence>
<keyword evidence="1" id="KW-0687">Ribonucleoprotein</keyword>
<name>A0A6G1SH04_9ACAR</name>
<dbReference type="EMBL" id="GGYP01004481">
    <property type="protein sequence ID" value="MDE49252.1"/>
    <property type="molecule type" value="Transcribed_RNA"/>
</dbReference>
<dbReference type="InterPro" id="IPR035810">
    <property type="entry name" value="PEBP_euk"/>
</dbReference>
<keyword evidence="1" id="KW-0689">Ribosomal protein</keyword>
<protein>
    <submittedName>
        <fullName evidence="1">39S ribosomal protein L38, mitochondrial</fullName>
    </submittedName>
</protein>
<accession>A0A6G1SH04</accession>